<dbReference type="Gene3D" id="2.60.320.10">
    <property type="entry name" value="N-utilization substance G protein NusG, insert domain"/>
    <property type="match status" value="1"/>
</dbReference>
<dbReference type="RefSeq" id="WP_096367356.1">
    <property type="nucleotide sequence ID" value="NZ_AP018052.1"/>
</dbReference>
<evidence type="ECO:0000313" key="1">
    <source>
        <dbReference type="EMBL" id="BAZ95364.1"/>
    </source>
</evidence>
<organism evidence="1 2">
    <name type="scientific">Thiohalobacter thiocyanaticus</name>
    <dbReference type="NCBI Taxonomy" id="585455"/>
    <lineage>
        <taxon>Bacteria</taxon>
        <taxon>Pseudomonadati</taxon>
        <taxon>Pseudomonadota</taxon>
        <taxon>Gammaproteobacteria</taxon>
        <taxon>Thiohalobacterales</taxon>
        <taxon>Thiohalobacteraceae</taxon>
        <taxon>Thiohalobacter</taxon>
    </lineage>
</organism>
<dbReference type="KEGG" id="ttc:FOKN1_3007"/>
<evidence type="ECO:0000313" key="2">
    <source>
        <dbReference type="Proteomes" id="UP000218765"/>
    </source>
</evidence>
<reference evidence="1 2" key="1">
    <citation type="submission" date="2017-05" db="EMBL/GenBank/DDBJ databases">
        <title>Thiocyanate degradation by Thiohalobacter thiocyanaticus FOKN1.</title>
        <authorList>
            <person name="Oshiki M."/>
            <person name="Fukushima T."/>
            <person name="Kawano S."/>
            <person name="Nakagawa J."/>
        </authorList>
    </citation>
    <scope>NUCLEOTIDE SEQUENCE [LARGE SCALE GENOMIC DNA]</scope>
    <source>
        <strain evidence="1 2">FOKN1</strain>
    </source>
</reference>
<dbReference type="OrthoDB" id="47603at2"/>
<proteinExistence type="predicted"/>
<accession>A0A1Z4VVV9</accession>
<dbReference type="AlphaFoldDB" id="A0A1Z4VVV9"/>
<name>A0A1Z4VVV9_9GAMM</name>
<dbReference type="InterPro" id="IPR038690">
    <property type="entry name" value="NusG_2_sf"/>
</dbReference>
<dbReference type="EMBL" id="AP018052">
    <property type="protein sequence ID" value="BAZ95364.1"/>
    <property type="molecule type" value="Genomic_DNA"/>
</dbReference>
<protein>
    <submittedName>
        <fullName evidence="1">Uncharacterized protein</fullName>
    </submittedName>
</protein>
<dbReference type="Proteomes" id="UP000218765">
    <property type="component" value="Chromosome"/>
</dbReference>
<keyword evidence="2" id="KW-1185">Reference proteome</keyword>
<sequence length="121" mass="13416">MRAVRPADLLVLVLAVGLVGWSYIHFWQTEQAASLEIWVDGRHQASLPLIEARTLEVEGSIGTSRIALAPGRARFLDSPCESKRCVHTGWIDQGGMVAACLPNRISLHLQGRDRRYDAINL</sequence>
<dbReference type="CDD" id="cd09910">
    <property type="entry name" value="NGN-insert_like"/>
    <property type="match status" value="1"/>
</dbReference>
<gene>
    <name evidence="1" type="ORF">FOKN1_3007</name>
</gene>
<dbReference type="Pfam" id="PF07009">
    <property type="entry name" value="NusG_II"/>
    <property type="match status" value="1"/>
</dbReference>